<evidence type="ECO:0000313" key="2">
    <source>
        <dbReference type="EMBL" id="NMC64253.1"/>
    </source>
</evidence>
<dbReference type="PANTHER" id="PTHR24567">
    <property type="entry name" value="CRP FAMILY TRANSCRIPTIONAL REGULATORY PROTEIN"/>
    <property type="match status" value="1"/>
</dbReference>
<organism evidence="2 3">
    <name type="scientific">SAR324 cluster bacterium</name>
    <dbReference type="NCBI Taxonomy" id="2024889"/>
    <lineage>
        <taxon>Bacteria</taxon>
        <taxon>Deltaproteobacteria</taxon>
        <taxon>SAR324 cluster</taxon>
    </lineage>
</organism>
<gene>
    <name evidence="2" type="ORF">GYA55_13905</name>
</gene>
<dbReference type="InterPro" id="IPR018490">
    <property type="entry name" value="cNMP-bd_dom_sf"/>
</dbReference>
<dbReference type="InterPro" id="IPR000595">
    <property type="entry name" value="cNMP-bd_dom"/>
</dbReference>
<feature type="domain" description="Cyclic nucleotide-binding" evidence="1">
    <location>
        <begin position="153"/>
        <end position="250"/>
    </location>
</feature>
<dbReference type="Gene3D" id="2.60.120.10">
    <property type="entry name" value="Jelly Rolls"/>
    <property type="match status" value="1"/>
</dbReference>
<evidence type="ECO:0000313" key="3">
    <source>
        <dbReference type="Proteomes" id="UP000524246"/>
    </source>
</evidence>
<dbReference type="InterPro" id="IPR014710">
    <property type="entry name" value="RmlC-like_jellyroll"/>
</dbReference>
<dbReference type="GO" id="GO:0005829">
    <property type="term" value="C:cytosol"/>
    <property type="evidence" value="ECO:0007669"/>
    <property type="project" value="TreeGrafter"/>
</dbReference>
<dbReference type="CDD" id="cd00038">
    <property type="entry name" value="CAP_ED"/>
    <property type="match status" value="1"/>
</dbReference>
<dbReference type="Proteomes" id="UP000524246">
    <property type="component" value="Unassembled WGS sequence"/>
</dbReference>
<sequence length="271" mass="29617">MYALKNVTDSVKDFLLKAKEVANEILVNLGETKEDVLIPRTDNVFADESRKGKIYILSNGNLLLTNGDNDLFVLEPGDVIGIPEHFGVSLGRIRSEFAVHAKEFDAGAFFGCMDKTPEMQNLFSQFFIYNYLAMINIAVSAMQGEKVFSPSVRSYESGQTIISQGSPGSDVYTLLEGGHADVMVNGVKVGDIKEDQLFGLFAALTDTPRTASVIASKPSLAVVVSKEDFLELIQHMPHLALQALTDLAHTVTDLNTRVVSLSKDIITKEVI</sequence>
<dbReference type="SUPFAM" id="SSF51206">
    <property type="entry name" value="cAMP-binding domain-like"/>
    <property type="match status" value="1"/>
</dbReference>
<protein>
    <submittedName>
        <fullName evidence="2">Cyclic nucleotide-binding domain-containing protein</fullName>
    </submittedName>
</protein>
<dbReference type="Pfam" id="PF00027">
    <property type="entry name" value="cNMP_binding"/>
    <property type="match status" value="1"/>
</dbReference>
<dbReference type="SMART" id="SM00100">
    <property type="entry name" value="cNMP"/>
    <property type="match status" value="1"/>
</dbReference>
<reference evidence="2 3" key="1">
    <citation type="journal article" date="2020" name="Biotechnol. Biofuels">
        <title>New insights from the biogas microbiome by comprehensive genome-resolved metagenomics of nearly 1600 species originating from multiple anaerobic digesters.</title>
        <authorList>
            <person name="Campanaro S."/>
            <person name="Treu L."/>
            <person name="Rodriguez-R L.M."/>
            <person name="Kovalovszki A."/>
            <person name="Ziels R.M."/>
            <person name="Maus I."/>
            <person name="Zhu X."/>
            <person name="Kougias P.G."/>
            <person name="Basile A."/>
            <person name="Luo G."/>
            <person name="Schluter A."/>
            <person name="Konstantinidis K.T."/>
            <person name="Angelidaki I."/>
        </authorList>
    </citation>
    <scope>NUCLEOTIDE SEQUENCE [LARGE SCALE GENOMIC DNA]</scope>
    <source>
        <strain evidence="2">AS27yjCOA_65</strain>
    </source>
</reference>
<dbReference type="GO" id="GO:0003700">
    <property type="term" value="F:DNA-binding transcription factor activity"/>
    <property type="evidence" value="ECO:0007669"/>
    <property type="project" value="TreeGrafter"/>
</dbReference>
<name>A0A7X9FTY5_9DELT</name>
<dbReference type="EMBL" id="JAAZON010000632">
    <property type="protein sequence ID" value="NMC64253.1"/>
    <property type="molecule type" value="Genomic_DNA"/>
</dbReference>
<comment type="caution">
    <text evidence="2">The sequence shown here is derived from an EMBL/GenBank/DDBJ whole genome shotgun (WGS) entry which is preliminary data.</text>
</comment>
<evidence type="ECO:0000259" key="1">
    <source>
        <dbReference type="PROSITE" id="PS50042"/>
    </source>
</evidence>
<accession>A0A7X9FTY5</accession>
<dbReference type="InterPro" id="IPR050397">
    <property type="entry name" value="Env_Response_Regulators"/>
</dbReference>
<dbReference type="AlphaFoldDB" id="A0A7X9FTY5"/>
<dbReference type="PANTHER" id="PTHR24567:SF74">
    <property type="entry name" value="HTH-TYPE TRANSCRIPTIONAL REGULATOR ARCR"/>
    <property type="match status" value="1"/>
</dbReference>
<dbReference type="PROSITE" id="PS50042">
    <property type="entry name" value="CNMP_BINDING_3"/>
    <property type="match status" value="1"/>
</dbReference>
<proteinExistence type="predicted"/>